<name>A0ABW5VWD0_9MICO</name>
<dbReference type="Pfam" id="PF00294">
    <property type="entry name" value="PfkB"/>
    <property type="match status" value="1"/>
</dbReference>
<gene>
    <name evidence="8" type="ORF">ACFS27_19860</name>
</gene>
<dbReference type="SUPFAM" id="SSF53613">
    <property type="entry name" value="Ribokinase-like"/>
    <property type="match status" value="1"/>
</dbReference>
<sequence length="331" mass="32580">MISAIALSPSLDVTYVVDELEGIQRPHSVHRVPGGKALNAARAAAALGARVSAVAVLGAGVGQDVAAGARADGVDVHVVPGAEPTRSCVSVFSRATGQLTEIYERAVQLSAGTAAAAVDTAVGLAAARPGWWFVSGGLPDSAPAGLLADVVHRLHDAGVRVAVDSHGPALRGAVGARPDLVKVNRVEALELVGSAGAGTVGGGGADDAAAPSVPELLAAVHTLTRGLVVVTDGAAGAWATDGERVLRARLTGHTGGFPVGSGDSFLGGLLVALDDGADLAEALALATATGTANAQVPGAAILDPELARRLAGDTEVTPFTVAATIAHRPGA</sequence>
<dbReference type="RefSeq" id="WP_377186342.1">
    <property type="nucleotide sequence ID" value="NZ_JBHUOG010000002.1"/>
</dbReference>
<evidence type="ECO:0000256" key="4">
    <source>
        <dbReference type="ARBA" id="ARBA00022777"/>
    </source>
</evidence>
<dbReference type="Proteomes" id="UP001597479">
    <property type="component" value="Unassembled WGS sequence"/>
</dbReference>
<evidence type="ECO:0000313" key="9">
    <source>
        <dbReference type="Proteomes" id="UP001597479"/>
    </source>
</evidence>
<keyword evidence="2 6" id="KW-0808">Transferase</keyword>
<evidence type="ECO:0000256" key="6">
    <source>
        <dbReference type="PIRNR" id="PIRNR000535"/>
    </source>
</evidence>
<dbReference type="EMBL" id="JBHUOG010000002">
    <property type="protein sequence ID" value="MFD2795827.1"/>
    <property type="molecule type" value="Genomic_DNA"/>
</dbReference>
<dbReference type="PANTHER" id="PTHR46566:SF5">
    <property type="entry name" value="1-PHOSPHOFRUCTOKINASE"/>
    <property type="match status" value="1"/>
</dbReference>
<dbReference type="PANTHER" id="PTHR46566">
    <property type="entry name" value="1-PHOSPHOFRUCTOKINASE-RELATED"/>
    <property type="match status" value="1"/>
</dbReference>
<evidence type="ECO:0000256" key="3">
    <source>
        <dbReference type="ARBA" id="ARBA00022741"/>
    </source>
</evidence>
<comment type="similarity">
    <text evidence="1">Belongs to the carbohydrate kinase PfkB family.</text>
</comment>
<feature type="domain" description="Carbohydrate kinase PfkB" evidence="7">
    <location>
        <begin position="15"/>
        <end position="302"/>
    </location>
</feature>
<dbReference type="InterPro" id="IPR017583">
    <property type="entry name" value="Tagatose/fructose_Pkinase"/>
</dbReference>
<keyword evidence="9" id="KW-1185">Reference proteome</keyword>
<protein>
    <submittedName>
        <fullName evidence="8">1-phosphofructokinase family hexose kinase</fullName>
    </submittedName>
</protein>
<evidence type="ECO:0000256" key="2">
    <source>
        <dbReference type="ARBA" id="ARBA00022679"/>
    </source>
</evidence>
<keyword evidence="5" id="KW-0067">ATP-binding</keyword>
<evidence type="ECO:0000256" key="5">
    <source>
        <dbReference type="ARBA" id="ARBA00022840"/>
    </source>
</evidence>
<dbReference type="Gene3D" id="3.40.1190.20">
    <property type="match status" value="1"/>
</dbReference>
<evidence type="ECO:0000313" key="8">
    <source>
        <dbReference type="EMBL" id="MFD2795827.1"/>
    </source>
</evidence>
<evidence type="ECO:0000256" key="1">
    <source>
        <dbReference type="ARBA" id="ARBA00010688"/>
    </source>
</evidence>
<organism evidence="8 9">
    <name type="scientific">Promicromonospora vindobonensis</name>
    <dbReference type="NCBI Taxonomy" id="195748"/>
    <lineage>
        <taxon>Bacteria</taxon>
        <taxon>Bacillati</taxon>
        <taxon>Actinomycetota</taxon>
        <taxon>Actinomycetes</taxon>
        <taxon>Micrococcales</taxon>
        <taxon>Promicromonosporaceae</taxon>
        <taxon>Promicromonospora</taxon>
    </lineage>
</organism>
<evidence type="ECO:0000259" key="7">
    <source>
        <dbReference type="Pfam" id="PF00294"/>
    </source>
</evidence>
<dbReference type="InterPro" id="IPR011611">
    <property type="entry name" value="PfkB_dom"/>
</dbReference>
<proteinExistence type="inferred from homology"/>
<comment type="caution">
    <text evidence="8">The sequence shown here is derived from an EMBL/GenBank/DDBJ whole genome shotgun (WGS) entry which is preliminary data.</text>
</comment>
<reference evidence="9" key="1">
    <citation type="journal article" date="2019" name="Int. J. Syst. Evol. Microbiol.">
        <title>The Global Catalogue of Microorganisms (GCM) 10K type strain sequencing project: providing services to taxonomists for standard genome sequencing and annotation.</title>
        <authorList>
            <consortium name="The Broad Institute Genomics Platform"/>
            <consortium name="The Broad Institute Genome Sequencing Center for Infectious Disease"/>
            <person name="Wu L."/>
            <person name="Ma J."/>
        </authorList>
    </citation>
    <scope>NUCLEOTIDE SEQUENCE [LARGE SCALE GENOMIC DNA]</scope>
    <source>
        <strain evidence="9">CCM 7044</strain>
    </source>
</reference>
<dbReference type="PIRSF" id="PIRSF000535">
    <property type="entry name" value="1PFK/6PFK/LacC"/>
    <property type="match status" value="1"/>
</dbReference>
<keyword evidence="3" id="KW-0547">Nucleotide-binding</keyword>
<accession>A0ABW5VWD0</accession>
<dbReference type="InterPro" id="IPR029056">
    <property type="entry name" value="Ribokinase-like"/>
</dbReference>
<keyword evidence="4" id="KW-0418">Kinase</keyword>